<evidence type="ECO:0000313" key="1">
    <source>
        <dbReference type="EMBL" id="KAI3705641.1"/>
    </source>
</evidence>
<name>A0ACB9A7X4_9ASTR</name>
<protein>
    <submittedName>
        <fullName evidence="1">Uncharacterized protein</fullName>
    </submittedName>
</protein>
<gene>
    <name evidence="1" type="ORF">L1987_75880</name>
</gene>
<keyword evidence="2" id="KW-1185">Reference proteome</keyword>
<reference evidence="1 2" key="2">
    <citation type="journal article" date="2022" name="Mol. Ecol. Resour.">
        <title>The genomes of chicory, endive, great burdock and yacon provide insights into Asteraceae paleo-polyploidization history and plant inulin production.</title>
        <authorList>
            <person name="Fan W."/>
            <person name="Wang S."/>
            <person name="Wang H."/>
            <person name="Wang A."/>
            <person name="Jiang F."/>
            <person name="Liu H."/>
            <person name="Zhao H."/>
            <person name="Xu D."/>
            <person name="Zhang Y."/>
        </authorList>
    </citation>
    <scope>NUCLEOTIDE SEQUENCE [LARGE SCALE GENOMIC DNA]</scope>
    <source>
        <strain evidence="2">cv. Yunnan</strain>
        <tissue evidence="1">Leaves</tissue>
    </source>
</reference>
<dbReference type="Proteomes" id="UP001056120">
    <property type="component" value="Linkage Group LG25"/>
</dbReference>
<dbReference type="EMBL" id="CM042042">
    <property type="protein sequence ID" value="KAI3705641.1"/>
    <property type="molecule type" value="Genomic_DNA"/>
</dbReference>
<sequence length="1515" mass="174084">MCKAQLLSVLELGESTPVSTRRAPTPPSPVPSPPPVLRTGARTRQTARKQVPILGKRPALSPPAPAGEAEGTDDTPREPPQKKDLTSVRKWLWILHTLNGWLVEEGLLSIHETGESSQAPRSLPLTSEPFEHTVPTLVAQSAHHDMDIHSLQDDIERLSGLHVESWWNSHVHTLGLDVANAIPWEDFKEMLKEEYCPRNELQKIEQEFQNLTMEGADVDTYTTKFHDYARLCPHMVTPEFKRIERYIWGLAPQIQSMVTSAEPATIQSAMRLAHHLTDQAIHQGVLVKKGSFVRSADNKRKWDNNHGKTFVPPVQKRQETVKAFAACLTKKNQKKCKRFGHATKNCRTTEPAANPGVNRGCFKCGSTAHFRKDCPKLKNYGGNNARDRAFVIGAGEARQDPNIVTGTFLINDHYASILFDTGADKSFVSSEFSPLLGIKPVMLTSKYTIELADGKLIETDKVIQGCTLNLADHPFVIDLLPVTLGSFDIVIGMDWLSKNRAEIVCREKIVRIPLPNGETLSIQGERSGTTLRIITCMKARKCLRKGYHAILAHVIEKPTEERKVEDIPIVRDYPEVFPEDLPGLPLPRQVEFRIDLVPGAAPIARSPYRLAPSEMQELSNQLQELLDKGFIRPSFSPWGAPVLFVKKKDGSFRMCIDYRELNKLTIKNRYPLPRIDDLFDQLQGSSYYSKIDLRSGYHQLRIQEEDVPKTAFRTRYGHYEFMVMPFGLTNAPAVFMDLMNRVCKPYLDKFVIVFIDDILIYSQTQEEHEQHLRLILELLKNEKLYAKFSKCDFWIREVQFLGHVVNEKGIHVDPSKVEAIKNWEAPKTPTEVRQFLGLAGYYRRFIENFSKIAQPMTTLTQKDKKFDWGEKQEAAFQLLKQKLCCAPILSLPEGTDGFVVYCDASHQGLGCVLMQHDKVIAYASRQLKVHEKNYTTHDLELGAVVFALKIWRHYLYGTRCTIFTDHKSLQHIFDQKELNMRQRRWVELLNDYDCEIRYHPGKANVVADALSRKERTKTLRVRALGMTIHTSLTTQIRDAQLEALREQNLKDESLRGMDKQFEIKSDETRYFMDRIWVPSFGSLRDLVMDEAHKSRYSIHPGSDKMYQDLKELYWWPNMKADIATYVSKCLTCSKVKTEYQKPSGLLQQPEIPQWKWEQISMDFITKLPKTSGGYDTIWVIVDRLTKSAHFLPIKETDKMERLTRIYLKEVVSRHGVPISIISDRDSRFTSRFWQSLQKALGTRLDMSTAYHPQTDGQSERTIQTLEDMLRACVIDFGNKWDTHLPLVEFSYNNSYHTSIKAAPFEALYGRKCRSPLCWTEVGDSQLTGPEIIHETTEKIVQIRDRLKAARDRQKSYADVRRKPLEFQVGDKVLLKVSPWKGVIRFGKRGKLNPRYIGPFEILARVGPVAYKLKLPQALSGVHATFHVSNLKKCLSDETQVIPLEEIQVDDRLHFIEEPVEIMDHEVKRMKQSRIPIVKVRWNSRRGPEFTWEREDQMKRKYPQLFETAPVTDDTN</sequence>
<evidence type="ECO:0000313" key="2">
    <source>
        <dbReference type="Proteomes" id="UP001056120"/>
    </source>
</evidence>
<accession>A0ACB9A7X4</accession>
<proteinExistence type="predicted"/>
<comment type="caution">
    <text evidence="1">The sequence shown here is derived from an EMBL/GenBank/DDBJ whole genome shotgun (WGS) entry which is preliminary data.</text>
</comment>
<organism evidence="1 2">
    <name type="scientific">Smallanthus sonchifolius</name>
    <dbReference type="NCBI Taxonomy" id="185202"/>
    <lineage>
        <taxon>Eukaryota</taxon>
        <taxon>Viridiplantae</taxon>
        <taxon>Streptophyta</taxon>
        <taxon>Embryophyta</taxon>
        <taxon>Tracheophyta</taxon>
        <taxon>Spermatophyta</taxon>
        <taxon>Magnoliopsida</taxon>
        <taxon>eudicotyledons</taxon>
        <taxon>Gunneridae</taxon>
        <taxon>Pentapetalae</taxon>
        <taxon>asterids</taxon>
        <taxon>campanulids</taxon>
        <taxon>Asterales</taxon>
        <taxon>Asteraceae</taxon>
        <taxon>Asteroideae</taxon>
        <taxon>Heliantheae alliance</taxon>
        <taxon>Millerieae</taxon>
        <taxon>Smallanthus</taxon>
    </lineage>
</organism>
<reference evidence="2" key="1">
    <citation type="journal article" date="2022" name="Mol. Ecol. Resour.">
        <title>The genomes of chicory, endive, great burdock and yacon provide insights into Asteraceae palaeo-polyploidization history and plant inulin production.</title>
        <authorList>
            <person name="Fan W."/>
            <person name="Wang S."/>
            <person name="Wang H."/>
            <person name="Wang A."/>
            <person name="Jiang F."/>
            <person name="Liu H."/>
            <person name="Zhao H."/>
            <person name="Xu D."/>
            <person name="Zhang Y."/>
        </authorList>
    </citation>
    <scope>NUCLEOTIDE SEQUENCE [LARGE SCALE GENOMIC DNA]</scope>
    <source>
        <strain evidence="2">cv. Yunnan</strain>
    </source>
</reference>